<sequence length="66" mass="7156">MNKKACDIKAGDTLCIEYGAPDNFVNFKVRAVFSTDSKTMVLTDSNVGSETFVLDPETKVIVAPNV</sequence>
<dbReference type="EMBL" id="CP063304">
    <property type="protein sequence ID" value="QOV19060.1"/>
    <property type="molecule type" value="Genomic_DNA"/>
</dbReference>
<evidence type="ECO:0000313" key="1">
    <source>
        <dbReference type="EMBL" id="QOV19060.1"/>
    </source>
</evidence>
<reference evidence="1 2" key="1">
    <citation type="submission" date="2020-10" db="EMBL/GenBank/DDBJ databases">
        <title>Blautia liquoris sp.nov., isolated from the mud in a fermentation cellar used for the production of Chinese strong-flavoured liquor.</title>
        <authorList>
            <person name="Lu L."/>
        </authorList>
    </citation>
    <scope>NUCLEOTIDE SEQUENCE [LARGE SCALE GENOMIC DNA]</scope>
    <source>
        <strain evidence="1 2">LZLJ-3</strain>
    </source>
</reference>
<accession>A0A7M2RI97</accession>
<dbReference type="AlphaFoldDB" id="A0A7M2RI97"/>
<proteinExistence type="predicted"/>
<gene>
    <name evidence="1" type="ORF">INP51_14035</name>
</gene>
<keyword evidence="2" id="KW-1185">Reference proteome</keyword>
<protein>
    <submittedName>
        <fullName evidence="1">Uncharacterized protein</fullName>
    </submittedName>
</protein>
<dbReference type="KEGG" id="bliq:INP51_14035"/>
<dbReference type="RefSeq" id="WP_193735407.1">
    <property type="nucleotide sequence ID" value="NZ_CP063304.1"/>
</dbReference>
<dbReference type="Proteomes" id="UP000593601">
    <property type="component" value="Chromosome"/>
</dbReference>
<organism evidence="1 2">
    <name type="scientific">Blautia liquoris</name>
    <dbReference type="NCBI Taxonomy" id="2779518"/>
    <lineage>
        <taxon>Bacteria</taxon>
        <taxon>Bacillati</taxon>
        <taxon>Bacillota</taxon>
        <taxon>Clostridia</taxon>
        <taxon>Lachnospirales</taxon>
        <taxon>Lachnospiraceae</taxon>
        <taxon>Blautia</taxon>
    </lineage>
</organism>
<evidence type="ECO:0000313" key="2">
    <source>
        <dbReference type="Proteomes" id="UP000593601"/>
    </source>
</evidence>
<name>A0A7M2RI97_9FIRM</name>